<proteinExistence type="inferred from homology"/>
<evidence type="ECO:0000256" key="13">
    <source>
        <dbReference type="RuleBase" id="RU003639"/>
    </source>
</evidence>
<keyword evidence="11 12" id="KW-0472">Membrane</keyword>
<evidence type="ECO:0000256" key="12">
    <source>
        <dbReference type="HAMAP-Rule" id="MF_01394"/>
    </source>
</evidence>
<dbReference type="InterPro" id="IPR000440">
    <property type="entry name" value="NADH_UbQ/plastoQ_OxRdtase_su3"/>
</dbReference>
<comment type="subcellular location">
    <subcellularLocation>
        <location evidence="12 13">Cell membrane</location>
        <topology evidence="12 13">Multi-pass membrane protein</topology>
    </subcellularLocation>
    <subcellularLocation>
        <location evidence="1">Membrane</location>
        <topology evidence="1">Multi-pass membrane protein</topology>
    </subcellularLocation>
</comment>
<evidence type="ECO:0000256" key="9">
    <source>
        <dbReference type="ARBA" id="ARBA00023027"/>
    </source>
</evidence>
<dbReference type="AlphaFoldDB" id="A0A8J6NYC0"/>
<dbReference type="InterPro" id="IPR038430">
    <property type="entry name" value="NDAH_ubi_oxred_su3_sf"/>
</dbReference>
<comment type="subunit">
    <text evidence="12">NDH-1 is composed of 14 different subunits. Subunits NuoA, H, J, K, L, M, N constitute the membrane sector of the complex.</text>
</comment>
<reference evidence="14 15" key="1">
    <citation type="submission" date="2020-08" db="EMBL/GenBank/DDBJ databases">
        <title>Bridging the membrane lipid divide: bacteria of the FCB group superphylum have the potential to synthesize archaeal ether lipids.</title>
        <authorList>
            <person name="Villanueva L."/>
            <person name="Von Meijenfeldt F.A.B."/>
            <person name="Westbye A.B."/>
            <person name="Yadav S."/>
            <person name="Hopmans E.C."/>
            <person name="Dutilh B.E."/>
            <person name="Sinninghe Damste J.S."/>
        </authorList>
    </citation>
    <scope>NUCLEOTIDE SEQUENCE [LARGE SCALE GENOMIC DNA]</scope>
    <source>
        <strain evidence="14">NIOZ-UU30</strain>
    </source>
</reference>
<evidence type="ECO:0000313" key="15">
    <source>
        <dbReference type="Proteomes" id="UP000603434"/>
    </source>
</evidence>
<evidence type="ECO:0000256" key="2">
    <source>
        <dbReference type="ARBA" id="ARBA00008472"/>
    </source>
</evidence>
<dbReference type="GO" id="GO:0050136">
    <property type="term" value="F:NADH dehydrogenase (quinone) (non-electrogenic) activity"/>
    <property type="evidence" value="ECO:0007669"/>
    <property type="project" value="UniProtKB-UniRule"/>
</dbReference>
<comment type="caution">
    <text evidence="14">The sequence shown here is derived from an EMBL/GenBank/DDBJ whole genome shotgun (WGS) entry which is preliminary data.</text>
</comment>
<evidence type="ECO:0000256" key="10">
    <source>
        <dbReference type="ARBA" id="ARBA00023075"/>
    </source>
</evidence>
<dbReference type="EMBL" id="JACNJH010000178">
    <property type="protein sequence ID" value="MBC8362283.1"/>
    <property type="molecule type" value="Genomic_DNA"/>
</dbReference>
<dbReference type="GO" id="GO:0030964">
    <property type="term" value="C:NADH dehydrogenase complex"/>
    <property type="evidence" value="ECO:0007669"/>
    <property type="project" value="TreeGrafter"/>
</dbReference>
<evidence type="ECO:0000256" key="5">
    <source>
        <dbReference type="ARBA" id="ARBA00022692"/>
    </source>
</evidence>
<evidence type="ECO:0000256" key="7">
    <source>
        <dbReference type="ARBA" id="ARBA00022967"/>
    </source>
</evidence>
<dbReference type="Proteomes" id="UP000603434">
    <property type="component" value="Unassembled WGS sequence"/>
</dbReference>
<keyword evidence="10 12" id="KW-0830">Ubiquinone</keyword>
<evidence type="ECO:0000256" key="1">
    <source>
        <dbReference type="ARBA" id="ARBA00004141"/>
    </source>
</evidence>
<evidence type="ECO:0000256" key="11">
    <source>
        <dbReference type="ARBA" id="ARBA00023136"/>
    </source>
</evidence>
<feature type="transmembrane region" description="Helical" evidence="12">
    <location>
        <begin position="101"/>
        <end position="122"/>
    </location>
</feature>
<gene>
    <name evidence="12" type="primary">nuoA</name>
    <name evidence="14" type="ORF">H8E23_12895</name>
</gene>
<keyword evidence="7 12" id="KW-1278">Translocase</keyword>
<dbReference type="PANTHER" id="PTHR11058:SF21">
    <property type="entry name" value="NADH-QUINONE OXIDOREDUCTASE SUBUNIT A"/>
    <property type="match status" value="1"/>
</dbReference>
<organism evidence="14 15">
    <name type="scientific">Candidatus Desulfatibia profunda</name>
    <dbReference type="NCBI Taxonomy" id="2841695"/>
    <lineage>
        <taxon>Bacteria</taxon>
        <taxon>Pseudomonadati</taxon>
        <taxon>Thermodesulfobacteriota</taxon>
        <taxon>Desulfobacteria</taxon>
        <taxon>Desulfobacterales</taxon>
        <taxon>Desulfobacterales incertae sedis</taxon>
        <taxon>Candidatus Desulfatibia</taxon>
    </lineage>
</organism>
<dbReference type="PANTHER" id="PTHR11058">
    <property type="entry name" value="NADH-UBIQUINONE OXIDOREDUCTASE CHAIN 3"/>
    <property type="match status" value="1"/>
</dbReference>
<sequence>MHPVTMAGTLSPWTPAVFSLIVYGMMVLALVAVLLFISAWLGEKKKNPEKLRPYESGIIPTGSARLRYPVPFFLIAVFFLIFDVEGAYIFSWAVSCDRLGWSGWLQMSFFIIVLLFGLVYIWRKGGLDWGPTRTKD</sequence>
<dbReference type="HAMAP" id="MF_01394">
    <property type="entry name" value="NDH1_NuoA"/>
    <property type="match status" value="1"/>
</dbReference>
<keyword evidence="5 12" id="KW-0812">Transmembrane</keyword>
<name>A0A8J6NYC0_9BACT</name>
<evidence type="ECO:0000256" key="4">
    <source>
        <dbReference type="ARBA" id="ARBA00022475"/>
    </source>
</evidence>
<keyword evidence="3 12" id="KW-0813">Transport</keyword>
<keyword evidence="6 12" id="KW-0874">Quinone</keyword>
<dbReference type="GO" id="GO:0048038">
    <property type="term" value="F:quinone binding"/>
    <property type="evidence" value="ECO:0007669"/>
    <property type="project" value="UniProtKB-KW"/>
</dbReference>
<comment type="function">
    <text evidence="12">NDH-1 shuttles electrons from NADH, via FMN and iron-sulfur (Fe-S) centers, to quinones in the respiratory chain. The immediate electron acceptor for the enzyme in this species is believed to be ubiquinone. Couples the redox reaction to proton translocation (for every two electrons transferred, four hydrogen ions are translocated across the cytoplasmic membrane), and thus conserves the redox energy in a proton gradient.</text>
</comment>
<keyword evidence="4 12" id="KW-1003">Cell membrane</keyword>
<dbReference type="Gene3D" id="1.20.58.1610">
    <property type="entry name" value="NADH:ubiquinone/plastoquinone oxidoreductase, chain 3"/>
    <property type="match status" value="1"/>
</dbReference>
<dbReference type="EC" id="7.1.1.-" evidence="12"/>
<comment type="catalytic activity">
    <reaction evidence="12 13">
        <text>a quinone + NADH + 5 H(+)(in) = a quinol + NAD(+) + 4 H(+)(out)</text>
        <dbReference type="Rhea" id="RHEA:57888"/>
        <dbReference type="ChEBI" id="CHEBI:15378"/>
        <dbReference type="ChEBI" id="CHEBI:24646"/>
        <dbReference type="ChEBI" id="CHEBI:57540"/>
        <dbReference type="ChEBI" id="CHEBI:57945"/>
        <dbReference type="ChEBI" id="CHEBI:132124"/>
    </reaction>
</comment>
<feature type="transmembrane region" description="Helical" evidence="12">
    <location>
        <begin position="72"/>
        <end position="95"/>
    </location>
</feature>
<dbReference type="GO" id="GO:0005886">
    <property type="term" value="C:plasma membrane"/>
    <property type="evidence" value="ECO:0007669"/>
    <property type="project" value="UniProtKB-SubCell"/>
</dbReference>
<evidence type="ECO:0000256" key="6">
    <source>
        <dbReference type="ARBA" id="ARBA00022719"/>
    </source>
</evidence>
<evidence type="ECO:0000256" key="3">
    <source>
        <dbReference type="ARBA" id="ARBA00022448"/>
    </source>
</evidence>
<evidence type="ECO:0000313" key="14">
    <source>
        <dbReference type="EMBL" id="MBC8362283.1"/>
    </source>
</evidence>
<feature type="transmembrane region" description="Helical" evidence="12">
    <location>
        <begin position="20"/>
        <end position="42"/>
    </location>
</feature>
<dbReference type="InterPro" id="IPR023043">
    <property type="entry name" value="NAD(P)H_OxRDtase_bac/plastid"/>
</dbReference>
<accession>A0A8J6NYC0</accession>
<keyword evidence="8 12" id="KW-1133">Transmembrane helix</keyword>
<dbReference type="GO" id="GO:0008137">
    <property type="term" value="F:NADH dehydrogenase (ubiquinone) activity"/>
    <property type="evidence" value="ECO:0007669"/>
    <property type="project" value="InterPro"/>
</dbReference>
<dbReference type="Pfam" id="PF00507">
    <property type="entry name" value="Oxidored_q4"/>
    <property type="match status" value="1"/>
</dbReference>
<keyword evidence="9 12" id="KW-0520">NAD</keyword>
<evidence type="ECO:0000256" key="8">
    <source>
        <dbReference type="ARBA" id="ARBA00022989"/>
    </source>
</evidence>
<comment type="similarity">
    <text evidence="2 12 13">Belongs to the complex I subunit 3 family.</text>
</comment>
<protein>
    <recommendedName>
        <fullName evidence="12">NADH-quinone oxidoreductase subunit A</fullName>
        <ecNumber evidence="12">7.1.1.-</ecNumber>
    </recommendedName>
    <alternativeName>
        <fullName evidence="12">NADH dehydrogenase I subunit A</fullName>
    </alternativeName>
    <alternativeName>
        <fullName evidence="12">NDH-1 subunit A</fullName>
    </alternativeName>
    <alternativeName>
        <fullName evidence="12">NUO1</fullName>
    </alternativeName>
</protein>